<keyword evidence="4" id="KW-1185">Reference proteome</keyword>
<organism evidence="3 4">
    <name type="scientific">Flavihumibacter fluminis</name>
    <dbReference type="NCBI Taxonomy" id="2909236"/>
    <lineage>
        <taxon>Bacteria</taxon>
        <taxon>Pseudomonadati</taxon>
        <taxon>Bacteroidota</taxon>
        <taxon>Chitinophagia</taxon>
        <taxon>Chitinophagales</taxon>
        <taxon>Chitinophagaceae</taxon>
        <taxon>Flavihumibacter</taxon>
    </lineage>
</organism>
<dbReference type="Pfam" id="PF00534">
    <property type="entry name" value="Glycos_transf_1"/>
    <property type="match status" value="1"/>
</dbReference>
<sequence length="374" mass="43276">MKRIVFVNQATGYLTIDIINDYCNYYDEVVLIAGSIRVQDIPLDKKVKWQRICLYNRGTPVKKFISWLWGSIQILFLLLLKYRKHEIFYFTIPPFSYLSSLILKRKFSILVYDIYPDVLTIYGISSKNIIYRIWSKWNKIVFNKAFRVFTISEDMKRALSKYIDDSRIYFIPLWSGLHNITPINKEDNSWLNRFDFSEKFIVQYSGNIGYTHNVEIITTIARCLLHEIDVHFLIIGRGERFNAIQQIIIEGNLTNVTLLPFQPDDVLNLSLAASDLSVVIQDEKVASGSLPSKIFNIQAVGNPVLGISSESSSLNEHLAKYDIGKCFHKDQVNEIVSFILELKNNKSNHNQLKENSKIASTYFTSKNATLYYSS</sequence>
<reference evidence="3 4" key="1">
    <citation type="submission" date="2022-01" db="EMBL/GenBank/DDBJ databases">
        <title>Flavihumibacter sp. nov., isolated from sediment of a river.</title>
        <authorList>
            <person name="Liu H."/>
        </authorList>
    </citation>
    <scope>NUCLEOTIDE SEQUENCE [LARGE SCALE GENOMIC DNA]</scope>
    <source>
        <strain evidence="3 4">RY-1</strain>
    </source>
</reference>
<protein>
    <submittedName>
        <fullName evidence="3">Glycosyltransferase family 4 protein</fullName>
    </submittedName>
</protein>
<evidence type="ECO:0000256" key="1">
    <source>
        <dbReference type="ARBA" id="ARBA00022679"/>
    </source>
</evidence>
<comment type="caution">
    <text evidence="3">The sequence shown here is derived from an EMBL/GenBank/DDBJ whole genome shotgun (WGS) entry which is preliminary data.</text>
</comment>
<proteinExistence type="predicted"/>
<name>A0ABS9BN12_9BACT</name>
<dbReference type="RefSeq" id="WP_234867520.1">
    <property type="nucleotide sequence ID" value="NZ_JAKEVY010000004.1"/>
</dbReference>
<keyword evidence="1" id="KW-0808">Transferase</keyword>
<evidence type="ECO:0000259" key="2">
    <source>
        <dbReference type="Pfam" id="PF00534"/>
    </source>
</evidence>
<dbReference type="Proteomes" id="UP001200145">
    <property type="component" value="Unassembled WGS sequence"/>
</dbReference>
<gene>
    <name evidence="3" type="ORF">L0U88_17180</name>
</gene>
<feature type="domain" description="Glycosyl transferase family 1" evidence="2">
    <location>
        <begin position="197"/>
        <end position="357"/>
    </location>
</feature>
<dbReference type="InterPro" id="IPR001296">
    <property type="entry name" value="Glyco_trans_1"/>
</dbReference>
<dbReference type="SUPFAM" id="SSF53756">
    <property type="entry name" value="UDP-Glycosyltransferase/glycogen phosphorylase"/>
    <property type="match status" value="1"/>
</dbReference>
<evidence type="ECO:0000313" key="3">
    <source>
        <dbReference type="EMBL" id="MCF1716378.1"/>
    </source>
</evidence>
<dbReference type="EMBL" id="JAKEVY010000004">
    <property type="protein sequence ID" value="MCF1716378.1"/>
    <property type="molecule type" value="Genomic_DNA"/>
</dbReference>
<dbReference type="Gene3D" id="3.40.50.2000">
    <property type="entry name" value="Glycogen Phosphorylase B"/>
    <property type="match status" value="2"/>
</dbReference>
<evidence type="ECO:0000313" key="4">
    <source>
        <dbReference type="Proteomes" id="UP001200145"/>
    </source>
</evidence>
<dbReference type="PANTHER" id="PTHR46401">
    <property type="entry name" value="GLYCOSYLTRANSFERASE WBBK-RELATED"/>
    <property type="match status" value="1"/>
</dbReference>
<accession>A0ABS9BN12</accession>
<dbReference type="CDD" id="cd03794">
    <property type="entry name" value="GT4_WbuB-like"/>
    <property type="match status" value="1"/>
</dbReference>
<dbReference type="PANTHER" id="PTHR46401:SF2">
    <property type="entry name" value="GLYCOSYLTRANSFERASE WBBK-RELATED"/>
    <property type="match status" value="1"/>
</dbReference>